<feature type="region of interest" description="Disordered" evidence="1">
    <location>
        <begin position="799"/>
        <end position="818"/>
    </location>
</feature>
<name>A0AAJ4XQM8_9BASI</name>
<sequence>MPRIPVRVEPYSSPSRQHRHYKNKRDQVLRALGKAAYINGSHFAIMWVSARGHVETYASEALQSSLDDWFVKGGIAEEAKQLVKNNSAKANSGSSGEAIAIFEDLSDDDVEDDAGNEAGNEVVLDDVFLDSNNSDRSGNKPRRAGKEVKRSPLAPLNTAIANQHFLRSRNSWNNASNDLVAPKSAPLFPSTSSDFPLNNDSQIPQTSTPILAASTRFNTRASLSSLTPTISQNLFTSSSSSSPLHTITLSTEAARTAFLELRFGQLQQSVCKTVAKAWIKIIEPKKQTRCPYNKGESGKPDWWPTGVRHKEPDHLMKPERHSLLLTILRSTKVRVARLQLATAEVVALIKADKVSLLMDVYRVAREEEKIRDKAVENGNKKESEEDKVEMEVKVGVSTLDGWCKEGSEPTMAGRQIARSATPEIVSEKSNSKKRSAASMVKSNSTSATTGTNSVSKRRSIASTTSLSVENRPRALPHTSIFGAAGAGGCTTTLHTNNNMIGLGLIAPQPRSHSFSGAVNRHARINMSNPAPTTNNNNNNNTNTNSACASTDTSPWPNTYSFTEVNGLVTPLTGSATLDPAFSSHVELQSNPSGVPHHHLHHLHHHHHGDDLHHASELEMHNAQFFYTTPQPHHHHHHQQQQQQQQQNPLYSSTHHTSTGDDDTNNTDSNNSMMGLMQFDGNALGLNMGTEGWNFSGLNMDMSSITTAATVGGGGGDLSNASWQTNNNGDGSFSLDTIGGGPRTPSPSQETNLRINLTQTGTMVKTLSQNFIPHLSNHHLNQVQQDQFWLHSQSQIHSHQQNVWQQQQQQQQQQSKTGS</sequence>
<comment type="caution">
    <text evidence="3">The sequence shown here is derived from an EMBL/GenBank/DDBJ whole genome shotgun (WGS) entry which is preliminary data.</text>
</comment>
<evidence type="ECO:0000313" key="3">
    <source>
        <dbReference type="EMBL" id="SNX85328.1"/>
    </source>
</evidence>
<evidence type="ECO:0000256" key="1">
    <source>
        <dbReference type="SAM" id="MobiDB-lite"/>
    </source>
</evidence>
<dbReference type="EMBL" id="OAPG01000009">
    <property type="protein sequence ID" value="SNX85328.1"/>
    <property type="molecule type" value="Genomic_DNA"/>
</dbReference>
<feature type="region of interest" description="Disordered" evidence="1">
    <location>
        <begin position="585"/>
        <end position="612"/>
    </location>
</feature>
<dbReference type="PANTHER" id="PTHR36102">
    <property type="entry name" value="CHROMOSOME 10, WHOLE GENOME SHOTGUN SEQUENCE"/>
    <property type="match status" value="1"/>
</dbReference>
<feature type="compositionally biased region" description="Low complexity" evidence="1">
    <location>
        <begin position="442"/>
        <end position="454"/>
    </location>
</feature>
<keyword evidence="4" id="KW-1185">Reference proteome</keyword>
<feature type="region of interest" description="Disordered" evidence="1">
    <location>
        <begin position="528"/>
        <end position="550"/>
    </location>
</feature>
<accession>A0AAJ4XQM8</accession>
<organism evidence="3 4">
    <name type="scientific">Melanopsichium pennsylvanicum</name>
    <dbReference type="NCBI Taxonomy" id="63383"/>
    <lineage>
        <taxon>Eukaryota</taxon>
        <taxon>Fungi</taxon>
        <taxon>Dikarya</taxon>
        <taxon>Basidiomycota</taxon>
        <taxon>Ustilaginomycotina</taxon>
        <taxon>Ustilaginomycetes</taxon>
        <taxon>Ustilaginales</taxon>
        <taxon>Ustilaginaceae</taxon>
        <taxon>Melanopsichium</taxon>
    </lineage>
</organism>
<feature type="region of interest" description="Disordered" evidence="1">
    <location>
        <begin position="121"/>
        <end position="154"/>
    </location>
</feature>
<dbReference type="Pfam" id="PF11001">
    <property type="entry name" value="AFUB_07903_YDR124W_hel"/>
    <property type="match status" value="1"/>
</dbReference>
<feature type="compositionally biased region" description="Low complexity" evidence="1">
    <location>
        <begin position="532"/>
        <end position="544"/>
    </location>
</feature>
<dbReference type="PANTHER" id="PTHR36102:SF1">
    <property type="entry name" value="YDR124W-LIKE HELICAL BUNDLE DOMAIN-CONTAINING PROTEIN"/>
    <property type="match status" value="1"/>
</dbReference>
<dbReference type="Proteomes" id="UP001294444">
    <property type="component" value="Unassembled WGS sequence"/>
</dbReference>
<dbReference type="InterPro" id="IPR047092">
    <property type="entry name" value="AFUB_07903/YDR124W-like_hel"/>
</dbReference>
<feature type="region of interest" description="Disordered" evidence="1">
    <location>
        <begin position="628"/>
        <end position="673"/>
    </location>
</feature>
<dbReference type="InterPro" id="IPR021264">
    <property type="entry name" value="AFUB_079030/YDR124W-like"/>
</dbReference>
<reference evidence="3" key="1">
    <citation type="submission" date="2023-10" db="EMBL/GenBank/DDBJ databases">
        <authorList>
            <person name="Guldener U."/>
        </authorList>
    </citation>
    <scope>NUCLEOTIDE SEQUENCE</scope>
    <source>
        <strain evidence="3">Mp4</strain>
    </source>
</reference>
<evidence type="ECO:0000313" key="4">
    <source>
        <dbReference type="Proteomes" id="UP001294444"/>
    </source>
</evidence>
<feature type="region of interest" description="Disordered" evidence="1">
    <location>
        <begin position="404"/>
        <end position="471"/>
    </location>
</feature>
<dbReference type="AlphaFoldDB" id="A0AAJ4XQM8"/>
<feature type="domain" description="Subtelomeric hrmA-associated cluster protein AFUB-079030/YDR124W-like helical bundle" evidence="2">
    <location>
        <begin position="252"/>
        <end position="365"/>
    </location>
</feature>
<gene>
    <name evidence="3" type="ORF">MEPE_04037</name>
</gene>
<feature type="compositionally biased region" description="Basic residues" evidence="1">
    <location>
        <begin position="595"/>
        <end position="606"/>
    </location>
</feature>
<proteinExistence type="predicted"/>
<feature type="compositionally biased region" description="Low complexity" evidence="1">
    <location>
        <begin position="639"/>
        <end position="656"/>
    </location>
</feature>
<protein>
    <recommendedName>
        <fullName evidence="2">Subtelomeric hrmA-associated cluster protein AFUB-079030/YDR124W-like helical bundle domain-containing protein</fullName>
    </recommendedName>
</protein>
<evidence type="ECO:0000259" key="2">
    <source>
        <dbReference type="Pfam" id="PF11001"/>
    </source>
</evidence>